<dbReference type="Pfam" id="PF00202">
    <property type="entry name" value="Aminotran_3"/>
    <property type="match status" value="1"/>
</dbReference>
<organism evidence="4 5">
    <name type="scientific">Hymenobacter coccineus</name>
    <dbReference type="NCBI Taxonomy" id="1908235"/>
    <lineage>
        <taxon>Bacteria</taxon>
        <taxon>Pseudomonadati</taxon>
        <taxon>Bacteroidota</taxon>
        <taxon>Cytophagia</taxon>
        <taxon>Cytophagales</taxon>
        <taxon>Hymenobacteraceae</taxon>
        <taxon>Hymenobacter</taxon>
    </lineage>
</organism>
<dbReference type="InterPro" id="IPR015421">
    <property type="entry name" value="PyrdxlP-dep_Trfase_major"/>
</dbReference>
<dbReference type="GO" id="GO:0008483">
    <property type="term" value="F:transaminase activity"/>
    <property type="evidence" value="ECO:0007669"/>
    <property type="project" value="UniProtKB-KW"/>
</dbReference>
<dbReference type="EMBL" id="MDZA01000022">
    <property type="protein sequence ID" value="OGX91942.1"/>
    <property type="molecule type" value="Genomic_DNA"/>
</dbReference>
<dbReference type="InterPro" id="IPR015424">
    <property type="entry name" value="PyrdxlP-dep_Trfase"/>
</dbReference>
<dbReference type="GO" id="GO:0030170">
    <property type="term" value="F:pyridoxal phosphate binding"/>
    <property type="evidence" value="ECO:0007669"/>
    <property type="project" value="InterPro"/>
</dbReference>
<evidence type="ECO:0000256" key="1">
    <source>
        <dbReference type="ARBA" id="ARBA00001933"/>
    </source>
</evidence>
<dbReference type="PANTHER" id="PTHR43713">
    <property type="entry name" value="GLUTAMATE-1-SEMIALDEHYDE 2,1-AMINOMUTASE"/>
    <property type="match status" value="1"/>
</dbReference>
<evidence type="ECO:0000256" key="2">
    <source>
        <dbReference type="ARBA" id="ARBA00022898"/>
    </source>
</evidence>
<dbReference type="InterPro" id="IPR005814">
    <property type="entry name" value="Aminotrans_3"/>
</dbReference>
<dbReference type="Proteomes" id="UP000177506">
    <property type="component" value="Unassembled WGS sequence"/>
</dbReference>
<dbReference type="AlphaFoldDB" id="A0A1G1TM62"/>
<comment type="cofactor">
    <cofactor evidence="1">
        <name>pyridoxal 5'-phosphate</name>
        <dbReference type="ChEBI" id="CHEBI:597326"/>
    </cofactor>
</comment>
<reference evidence="4 5" key="1">
    <citation type="submission" date="2016-08" db="EMBL/GenBank/DDBJ databases">
        <title>Hymenobacter coccineus sp. nov., Hymenobacter lapidarius sp. nov. and Hymenobacter glacialis sp. nov., isolated from Antarctic soil.</title>
        <authorList>
            <person name="Sedlacek I."/>
            <person name="Kralova S."/>
            <person name="Kyrova K."/>
            <person name="Maslanova I."/>
            <person name="Stankova E."/>
            <person name="Vrbovska V."/>
            <person name="Nemec M."/>
            <person name="Bartak M."/>
            <person name="Svec P."/>
            <person name="Busse H.-J."/>
            <person name="Pantucek R."/>
        </authorList>
    </citation>
    <scope>NUCLEOTIDE SEQUENCE [LARGE SCALE GENOMIC DNA]</scope>
    <source>
        <strain evidence="4 5">CCM 8649</strain>
    </source>
</reference>
<evidence type="ECO:0000256" key="3">
    <source>
        <dbReference type="RuleBase" id="RU003560"/>
    </source>
</evidence>
<proteinExistence type="inferred from homology"/>
<keyword evidence="4" id="KW-0808">Transferase</keyword>
<gene>
    <name evidence="4" type="ORF">BEN49_03900</name>
</gene>
<dbReference type="OrthoDB" id="9762089at2"/>
<dbReference type="Gene3D" id="3.90.1150.10">
    <property type="entry name" value="Aspartate Aminotransferase, domain 1"/>
    <property type="match status" value="1"/>
</dbReference>
<dbReference type="Gene3D" id="3.40.640.10">
    <property type="entry name" value="Type I PLP-dependent aspartate aminotransferase-like (Major domain)"/>
    <property type="match status" value="1"/>
</dbReference>
<keyword evidence="4" id="KW-0032">Aminotransferase</keyword>
<accession>A0A1G1TM62</accession>
<name>A0A1G1TM62_9BACT</name>
<dbReference type="InterPro" id="IPR015422">
    <property type="entry name" value="PyrdxlP-dep_Trfase_small"/>
</dbReference>
<comment type="similarity">
    <text evidence="3">Belongs to the class-III pyridoxal-phosphate-dependent aminotransferase family.</text>
</comment>
<comment type="caution">
    <text evidence="4">The sequence shown here is derived from an EMBL/GenBank/DDBJ whole genome shotgun (WGS) entry which is preliminary data.</text>
</comment>
<keyword evidence="2 3" id="KW-0663">Pyridoxal phosphate</keyword>
<protein>
    <submittedName>
        <fullName evidence="4">Aminotransferase class III</fullName>
    </submittedName>
</protein>
<dbReference type="SUPFAM" id="SSF53383">
    <property type="entry name" value="PLP-dependent transferases"/>
    <property type="match status" value="1"/>
</dbReference>
<keyword evidence="5" id="KW-1185">Reference proteome</keyword>
<dbReference type="PANTHER" id="PTHR43713:SF3">
    <property type="entry name" value="GLUTAMATE-1-SEMIALDEHYDE 2,1-AMINOMUTASE 1, CHLOROPLASTIC-RELATED"/>
    <property type="match status" value="1"/>
</dbReference>
<evidence type="ECO:0000313" key="4">
    <source>
        <dbReference type="EMBL" id="OGX91942.1"/>
    </source>
</evidence>
<sequence length="444" mass="48913">MPNTVSSNANYPDFTESDALYARATSIMTPVTQTLAKGPGQYTKGGAPKYVKRGKGAHIWDVDGNEYLDFQMGIGPISLGYAYPRVDDAIRAQLEDGITFSMMHELEVQFAELIHEIIPNAESIRISKTGADVCSAAVRVARAFTGRPHVLCCGYHGWHDWYIGTTSRDKGIPQESKDLVDAFEYNNLDSFKELLTPEVACVILEPFIFDAPKDNFLHEVARLCKENGTLLIFDEMWTGFRIAVGGAQEYFGIKADLAVFSKAFANGMPISLLTGRRDVMQLFEQDVFFFTTFGGEALSLAAAMATIAEMREQNVPARLAEQGNKLKEGYNKIAADLGLSQYTKCYGYDCRSIVTFDASAGNPLEVKAYVQQELFKRGIMWGGFHNMCFSHTDADVAHALAMYAEVLPLLKEAIEAGDVAARLHGEPVEAVFRKVSNAAPVKAK</sequence>
<evidence type="ECO:0000313" key="5">
    <source>
        <dbReference type="Proteomes" id="UP000177506"/>
    </source>
</evidence>